<evidence type="ECO:0000313" key="3">
    <source>
        <dbReference type="Proteomes" id="UP000826651"/>
    </source>
</evidence>
<accession>A0ABS7S2W5</accession>
<feature type="region of interest" description="Disordered" evidence="1">
    <location>
        <begin position="352"/>
        <end position="372"/>
    </location>
</feature>
<protein>
    <recommendedName>
        <fullName evidence="4">MBL fold metallo-hydrolase</fullName>
    </recommendedName>
</protein>
<evidence type="ECO:0000313" key="2">
    <source>
        <dbReference type="EMBL" id="MBZ2194684.1"/>
    </source>
</evidence>
<dbReference type="PANTHER" id="PTHR30619:SF1">
    <property type="entry name" value="RECOMBINATION PROTEIN 2"/>
    <property type="match status" value="1"/>
</dbReference>
<reference evidence="2 3" key="1">
    <citation type="submission" date="2021-04" db="EMBL/GenBank/DDBJ databases">
        <title>Ruania sp. nov., isolated from sandy soil of mangrove forest.</title>
        <authorList>
            <person name="Ge X."/>
            <person name="Huang R."/>
            <person name="Liu W."/>
        </authorList>
    </citation>
    <scope>NUCLEOTIDE SEQUENCE [LARGE SCALE GENOMIC DNA]</scope>
    <source>
        <strain evidence="2 3">N2-46</strain>
    </source>
</reference>
<dbReference type="InterPro" id="IPR052159">
    <property type="entry name" value="Competence_DNA_uptake"/>
</dbReference>
<evidence type="ECO:0008006" key="4">
    <source>
        <dbReference type="Google" id="ProtNLM"/>
    </source>
</evidence>
<dbReference type="Gene3D" id="3.60.15.10">
    <property type="entry name" value="Ribonuclease Z/Hydroxyacylglutathione hydrolase-like"/>
    <property type="match status" value="1"/>
</dbReference>
<keyword evidence="3" id="KW-1185">Reference proteome</keyword>
<dbReference type="RefSeq" id="WP_223401778.1">
    <property type="nucleotide sequence ID" value="NZ_JAGSHT010000001.1"/>
</dbReference>
<sequence length="372" mass="40977">MSRTFAVEMLPAREGDCLLVSWGDVDHPHRLLIDAGRAGTRRAIRDRFAAASPDERRLELLIVTHVDRDHIEGVLPLLSDPDPPITFRDVWFNGYHHLHDGRIETFGPVQGERLTRLLERPDTSWNGAFGGRSVEVTHAPEPVTLAGGLTLRVLAPDRDDLERLIPVWERECRRARLTPGGEESTAVDIEAPLGYESFGPIDVPGLAAVPYIPDPSEANGSSIVVLAEYEGRRVLLAADAHAETLVRALAPLAAESGSRRVMLDAVKVPHHGSRHNLSRELVALLESPRLLISTNGAHHQHPHDVALARILADGGQPHLVFNYRTAQTLVWDDDTLRAQWLYTTSYPPAGQDGTNAVDLCADPDDRRPDTTV</sequence>
<dbReference type="InterPro" id="IPR036866">
    <property type="entry name" value="RibonucZ/Hydroxyglut_hydro"/>
</dbReference>
<name>A0ABS7S2W5_9MICO</name>
<dbReference type="EMBL" id="JAGSHT010000001">
    <property type="protein sequence ID" value="MBZ2194684.1"/>
    <property type="molecule type" value="Genomic_DNA"/>
</dbReference>
<proteinExistence type="predicted"/>
<feature type="compositionally biased region" description="Basic and acidic residues" evidence="1">
    <location>
        <begin position="363"/>
        <end position="372"/>
    </location>
</feature>
<gene>
    <name evidence="2" type="ORF">KCQ71_00855</name>
</gene>
<organism evidence="2 3">
    <name type="scientific">Occultella gossypii</name>
    <dbReference type="NCBI Taxonomy" id="2800820"/>
    <lineage>
        <taxon>Bacteria</taxon>
        <taxon>Bacillati</taxon>
        <taxon>Actinomycetota</taxon>
        <taxon>Actinomycetes</taxon>
        <taxon>Micrococcales</taxon>
        <taxon>Ruaniaceae</taxon>
        <taxon>Occultella</taxon>
    </lineage>
</organism>
<evidence type="ECO:0000256" key="1">
    <source>
        <dbReference type="SAM" id="MobiDB-lite"/>
    </source>
</evidence>
<dbReference type="PANTHER" id="PTHR30619">
    <property type="entry name" value="DNA INTERNALIZATION/COMPETENCE PROTEIN COMEC/REC2"/>
    <property type="match status" value="1"/>
</dbReference>
<dbReference type="Proteomes" id="UP000826651">
    <property type="component" value="Unassembled WGS sequence"/>
</dbReference>
<dbReference type="SUPFAM" id="SSF56281">
    <property type="entry name" value="Metallo-hydrolase/oxidoreductase"/>
    <property type="match status" value="1"/>
</dbReference>
<comment type="caution">
    <text evidence="2">The sequence shown here is derived from an EMBL/GenBank/DDBJ whole genome shotgun (WGS) entry which is preliminary data.</text>
</comment>